<feature type="compositionally biased region" description="Low complexity" evidence="1">
    <location>
        <begin position="10"/>
        <end position="22"/>
    </location>
</feature>
<organism evidence="2 3">
    <name type="scientific">Dendrothele bispora (strain CBS 962.96)</name>
    <dbReference type="NCBI Taxonomy" id="1314807"/>
    <lineage>
        <taxon>Eukaryota</taxon>
        <taxon>Fungi</taxon>
        <taxon>Dikarya</taxon>
        <taxon>Basidiomycota</taxon>
        <taxon>Agaricomycotina</taxon>
        <taxon>Agaricomycetes</taxon>
        <taxon>Agaricomycetidae</taxon>
        <taxon>Agaricales</taxon>
        <taxon>Agaricales incertae sedis</taxon>
        <taxon>Dendrothele</taxon>
    </lineage>
</organism>
<keyword evidence="3" id="KW-1185">Reference proteome</keyword>
<gene>
    <name evidence="2" type="ORF">K435DRAFT_866481</name>
</gene>
<protein>
    <submittedName>
        <fullName evidence="2">Uncharacterized protein</fullName>
    </submittedName>
</protein>
<dbReference type="EMBL" id="ML179416">
    <property type="protein sequence ID" value="THU88243.1"/>
    <property type="molecule type" value="Genomic_DNA"/>
</dbReference>
<feature type="region of interest" description="Disordered" evidence="1">
    <location>
        <begin position="116"/>
        <end position="149"/>
    </location>
</feature>
<dbReference type="Proteomes" id="UP000297245">
    <property type="component" value="Unassembled WGS sequence"/>
</dbReference>
<accession>A0A4S8LHI2</accession>
<evidence type="ECO:0000256" key="1">
    <source>
        <dbReference type="SAM" id="MobiDB-lite"/>
    </source>
</evidence>
<evidence type="ECO:0000313" key="3">
    <source>
        <dbReference type="Proteomes" id="UP000297245"/>
    </source>
</evidence>
<proteinExistence type="predicted"/>
<reference evidence="2 3" key="1">
    <citation type="journal article" date="2019" name="Nat. Ecol. Evol.">
        <title>Megaphylogeny resolves global patterns of mushroom evolution.</title>
        <authorList>
            <person name="Varga T."/>
            <person name="Krizsan K."/>
            <person name="Foldi C."/>
            <person name="Dima B."/>
            <person name="Sanchez-Garcia M."/>
            <person name="Sanchez-Ramirez S."/>
            <person name="Szollosi G.J."/>
            <person name="Szarkandi J.G."/>
            <person name="Papp V."/>
            <person name="Albert L."/>
            <person name="Andreopoulos W."/>
            <person name="Angelini C."/>
            <person name="Antonin V."/>
            <person name="Barry K.W."/>
            <person name="Bougher N.L."/>
            <person name="Buchanan P."/>
            <person name="Buyck B."/>
            <person name="Bense V."/>
            <person name="Catcheside P."/>
            <person name="Chovatia M."/>
            <person name="Cooper J."/>
            <person name="Damon W."/>
            <person name="Desjardin D."/>
            <person name="Finy P."/>
            <person name="Geml J."/>
            <person name="Haridas S."/>
            <person name="Hughes K."/>
            <person name="Justo A."/>
            <person name="Karasinski D."/>
            <person name="Kautmanova I."/>
            <person name="Kiss B."/>
            <person name="Kocsube S."/>
            <person name="Kotiranta H."/>
            <person name="LaButti K.M."/>
            <person name="Lechner B.E."/>
            <person name="Liimatainen K."/>
            <person name="Lipzen A."/>
            <person name="Lukacs Z."/>
            <person name="Mihaltcheva S."/>
            <person name="Morgado L.N."/>
            <person name="Niskanen T."/>
            <person name="Noordeloos M.E."/>
            <person name="Ohm R.A."/>
            <person name="Ortiz-Santana B."/>
            <person name="Ovrebo C."/>
            <person name="Racz N."/>
            <person name="Riley R."/>
            <person name="Savchenko A."/>
            <person name="Shiryaev A."/>
            <person name="Soop K."/>
            <person name="Spirin V."/>
            <person name="Szebenyi C."/>
            <person name="Tomsovsky M."/>
            <person name="Tulloss R.E."/>
            <person name="Uehling J."/>
            <person name="Grigoriev I.V."/>
            <person name="Vagvolgyi C."/>
            <person name="Papp T."/>
            <person name="Martin F.M."/>
            <person name="Miettinen O."/>
            <person name="Hibbett D.S."/>
            <person name="Nagy L.G."/>
        </authorList>
    </citation>
    <scope>NUCLEOTIDE SEQUENCE [LARGE SCALE GENOMIC DNA]</scope>
    <source>
        <strain evidence="2 3">CBS 962.96</strain>
    </source>
</reference>
<evidence type="ECO:0000313" key="2">
    <source>
        <dbReference type="EMBL" id="THU88243.1"/>
    </source>
</evidence>
<feature type="region of interest" description="Disordered" evidence="1">
    <location>
        <begin position="1"/>
        <end position="30"/>
    </location>
</feature>
<dbReference type="AlphaFoldDB" id="A0A4S8LHI2"/>
<name>A0A4S8LHI2_DENBC</name>
<feature type="compositionally biased region" description="Polar residues" evidence="1">
    <location>
        <begin position="127"/>
        <end position="138"/>
    </location>
</feature>
<sequence>MSMAPDALQASSASTMSVVSGSEDTSFDDSGMWGGSEDWLKLFFSLSEGNLDDVSPLQDNPVNLTMSDSISPPISTPGLGKGSSQTPEDIGLDFLFTPSDESHETAFLDASRINDRTRPDASACQGRESQTNNDNDQIFRSPLLPPRSSFEEDNAQISAADAIDTSRGIDPRLLTLDVSGDTGYQGVHTLGQHPPAPVSAGNGLVNVQQTSSSSVQGDQVSNVYHPSQVIPATLVSAFVPPPVAPDQAPPTDAPAAVPSVALDQASTNQQGPVSEEDYAYPGSFSLPEAMLSQTAGATEQAERELTYARVGKLPAHPELYYLSADHTYPYLANAAHTLSPPTRLPAQLDPYPSVASAHTCAAPSKLVLTVLLFLTDLTACLLNLILYAPPCLNHRLNKNEGEEEKENIGGFSRTPDGYGR</sequence>